<reference evidence="1 2" key="1">
    <citation type="submission" date="2018-05" db="EMBL/GenBank/DDBJ databases">
        <title>Chitinophaga sp. K3CV102501T nov., isolated from isolated from a monsoon evergreen broad-leaved forest soil.</title>
        <authorList>
            <person name="Lv Y."/>
        </authorList>
    </citation>
    <scope>NUCLEOTIDE SEQUENCE [LARGE SCALE GENOMIC DNA]</scope>
    <source>
        <strain evidence="1 2">GDMCC 1.1325</strain>
    </source>
</reference>
<proteinExistence type="predicted"/>
<accession>A0A365Y168</accession>
<dbReference type="Proteomes" id="UP000253410">
    <property type="component" value="Unassembled WGS sequence"/>
</dbReference>
<dbReference type="InterPro" id="IPR052552">
    <property type="entry name" value="YeaO-like"/>
</dbReference>
<keyword evidence="2" id="KW-1185">Reference proteome</keyword>
<dbReference type="EMBL" id="QFFJ01000001">
    <property type="protein sequence ID" value="RBL92353.1"/>
    <property type="molecule type" value="Genomic_DNA"/>
</dbReference>
<dbReference type="PANTHER" id="PTHR36849">
    <property type="entry name" value="CYTOPLASMIC PROTEIN-RELATED"/>
    <property type="match status" value="1"/>
</dbReference>
<dbReference type="PANTHER" id="PTHR36849:SF1">
    <property type="entry name" value="CYTOPLASMIC PROTEIN"/>
    <property type="match status" value="1"/>
</dbReference>
<dbReference type="RefSeq" id="WP_113616800.1">
    <property type="nucleotide sequence ID" value="NZ_QFFJ01000001.1"/>
</dbReference>
<evidence type="ECO:0000313" key="1">
    <source>
        <dbReference type="EMBL" id="RBL92353.1"/>
    </source>
</evidence>
<evidence type="ECO:0000313" key="2">
    <source>
        <dbReference type="Proteomes" id="UP000253410"/>
    </source>
</evidence>
<name>A0A365Y168_9BACT</name>
<dbReference type="OrthoDB" id="9790745at2"/>
<comment type="caution">
    <text evidence="1">The sequence shown here is derived from an EMBL/GenBank/DDBJ whole genome shotgun (WGS) entry which is preliminary data.</text>
</comment>
<dbReference type="Pfam" id="PF22752">
    <property type="entry name" value="DUF488-N3i"/>
    <property type="match status" value="1"/>
</dbReference>
<organism evidence="1 2">
    <name type="scientific">Chitinophaga flava</name>
    <dbReference type="NCBI Taxonomy" id="2259036"/>
    <lineage>
        <taxon>Bacteria</taxon>
        <taxon>Pseudomonadati</taxon>
        <taxon>Bacteroidota</taxon>
        <taxon>Chitinophagia</taxon>
        <taxon>Chitinophagales</taxon>
        <taxon>Chitinophagaceae</taxon>
        <taxon>Chitinophaga</taxon>
    </lineage>
</organism>
<gene>
    <name evidence="1" type="ORF">DF182_07130</name>
</gene>
<dbReference type="AlphaFoldDB" id="A0A365Y168"/>
<sequence length="115" mass="13840">MLQIKRVYDEFSESDGYRILVDRLWPRGLTKERAHVDEWMKEIAPSETLRKWFNHEPEKYPAFRTKYMDELADEEKQTMLEAIRKKALHHRVTLVYGAKDDHHNQARVLMEVLKG</sequence>
<protein>
    <submittedName>
        <fullName evidence="1">DUF488 domain-containing protein</fullName>
    </submittedName>
</protein>